<name>A0A1G9HS58_9PSEU</name>
<keyword evidence="1" id="KW-1133">Transmembrane helix</keyword>
<evidence type="ECO:0000313" key="2">
    <source>
        <dbReference type="EMBL" id="SDL15780.1"/>
    </source>
</evidence>
<proteinExistence type="predicted"/>
<accession>A0A1G9HS58</accession>
<feature type="transmembrane region" description="Helical" evidence="1">
    <location>
        <begin position="6"/>
        <end position="25"/>
    </location>
</feature>
<dbReference type="EMBL" id="FNET01000009">
    <property type="protein sequence ID" value="SDL15780.1"/>
    <property type="molecule type" value="Genomic_DNA"/>
</dbReference>
<dbReference type="RefSeq" id="WP_090007580.1">
    <property type="nucleotide sequence ID" value="NZ_FNET01000009.1"/>
</dbReference>
<evidence type="ECO:0000256" key="1">
    <source>
        <dbReference type="SAM" id="Phobius"/>
    </source>
</evidence>
<sequence>MEPWKLKLGLLVLILVALLALMFWWRWRADRKEALDHAAGLAKFAASMGGTLTVASAWSADLRRPFAQEHGNVLGWLRRASEARFDHALDFDRHGWRVRVTEASIELDSASTQDKVVTHVEHRIEVATANLVPLKLVSSSWAGGSGARSWVGEMPQTVAAGPQPQWQELRLPASADQLFLVFTADPHRAAAMFTPAAVDRLLGESRASNLRPLTVEAGIAYSVAVGPIDPKVVLQTVDAITGLLERMPGAQPTHPEVTA</sequence>
<protein>
    <submittedName>
        <fullName evidence="2">Uncharacterized protein</fullName>
    </submittedName>
</protein>
<reference evidence="3" key="1">
    <citation type="submission" date="2016-10" db="EMBL/GenBank/DDBJ databases">
        <authorList>
            <person name="Varghese N."/>
            <person name="Submissions S."/>
        </authorList>
    </citation>
    <scope>NUCLEOTIDE SEQUENCE [LARGE SCALE GENOMIC DNA]</scope>
    <source>
        <strain evidence="3">DSM 44796</strain>
    </source>
</reference>
<dbReference type="AlphaFoldDB" id="A0A1G9HS58"/>
<dbReference type="Proteomes" id="UP000199682">
    <property type="component" value="Unassembled WGS sequence"/>
</dbReference>
<organism evidence="2 3">
    <name type="scientific">Lentzea albidocapillata subsp. violacea</name>
    <dbReference type="NCBI Taxonomy" id="128104"/>
    <lineage>
        <taxon>Bacteria</taxon>
        <taxon>Bacillati</taxon>
        <taxon>Actinomycetota</taxon>
        <taxon>Actinomycetes</taxon>
        <taxon>Pseudonocardiales</taxon>
        <taxon>Pseudonocardiaceae</taxon>
        <taxon>Lentzea</taxon>
    </lineage>
</organism>
<gene>
    <name evidence="2" type="ORF">SAMN04488074_109151</name>
</gene>
<keyword evidence="1" id="KW-0472">Membrane</keyword>
<keyword evidence="1" id="KW-0812">Transmembrane</keyword>
<evidence type="ECO:0000313" key="3">
    <source>
        <dbReference type="Proteomes" id="UP000199682"/>
    </source>
</evidence>